<protein>
    <submittedName>
        <fullName evidence="3">DUF4157 domain-containing protein</fullName>
    </submittedName>
</protein>
<name>A0A3P1CZI3_9BACT</name>
<sequence length="891" mass="98385">MRMDAADVAQRTPVSIQRKCATCEDEEKRLHKKGDGSLAGAEAPSAVHQVLQAGGQPLDSGARSFLEPRFGRDFSGVRVHTGPQAAESAQEIGARAYTVGNHVVFGSGHYAPHTNRGRALLAHELTHVVQQGSELRRQSQRHRPPVSHRGTLENAWANPSQFIQYVNRNAGSLETARTLLLEKLNSPNHEENAQAVRVIRRFLAGYAGHERQVVLQLRSALETYIQRRETEVYETTAPLRETVLALHNQLLDTYRQAAFRDAFSQWLTQQISQGRRPRRGQPPRTAEETDQLEALLNQTRSLLAESLTRHATLKSDVRQALQTLLAASDGMTYLQEDVLNQMSDLIQSLVSERRRTRLRPEELRISLNFEARYQQIIARRMQDQQEAREASNRQRSLAFEPQEETRRHRSGRLQALRQQEIREAGALRRIRGHDRSLHPLTASPDFRPFLAERALAGGPGHQEAELSAYRTRRDAELGDAQTLGTGINSSGVINEDARAEIYRMGLLNIERGASAYSLEGMVNLVLPHRSQMAHDRARLGVSANITVGTYHSHGPGQYDINARAGAPVSVEMPEHIDLTLQLASAAGNGRRAVFDYVSSRVLSRSAIGELSANGDILEKLQYGFFGRRAVQVDVERHLNGTPMPNRSPDASRILAGLLFVNTMAGSEPSAAVASQRRSIVEELQREIINALGVTLPPESRLFDPVDASQGGFAGSTSIHRATFLNAINPSTGRNFTLSEATSAVLRTTNRLVLTHPGIMTGIENLLRTLRGQGLQSNRGGLTANVLHLYRNPDTQQEIWVKVYYAHLYHFADGFSAGPTARGRPIGYVGSTGNAVSPHVHMSVGVYLQNPSGSPQSEPSFFLEPLDFFQLMRRAHGPHSSISGNASGTGNP</sequence>
<dbReference type="EMBL" id="RQJP01000001">
    <property type="protein sequence ID" value="RRB18416.1"/>
    <property type="molecule type" value="Genomic_DNA"/>
</dbReference>
<feature type="region of interest" description="Disordered" evidence="1">
    <location>
        <begin position="132"/>
        <end position="153"/>
    </location>
</feature>
<accession>A0A3P1CZI3</accession>
<dbReference type="Gene3D" id="2.70.70.10">
    <property type="entry name" value="Glucose Permease (Domain IIA)"/>
    <property type="match status" value="1"/>
</dbReference>
<organism evidence="3 4">
    <name type="scientific">Larkinella knui</name>
    <dbReference type="NCBI Taxonomy" id="2025310"/>
    <lineage>
        <taxon>Bacteria</taxon>
        <taxon>Pseudomonadati</taxon>
        <taxon>Bacteroidota</taxon>
        <taxon>Cytophagia</taxon>
        <taxon>Cytophagales</taxon>
        <taxon>Spirosomataceae</taxon>
        <taxon>Larkinella</taxon>
    </lineage>
</organism>
<feature type="compositionally biased region" description="Basic and acidic residues" evidence="1">
    <location>
        <begin position="383"/>
        <end position="392"/>
    </location>
</feature>
<dbReference type="AlphaFoldDB" id="A0A3P1CZI3"/>
<proteinExistence type="predicted"/>
<reference evidence="3 4" key="1">
    <citation type="submission" date="2018-11" db="EMBL/GenBank/DDBJ databases">
        <authorList>
            <person name="Zhou Z."/>
            <person name="Wang G."/>
        </authorList>
    </citation>
    <scope>NUCLEOTIDE SEQUENCE [LARGE SCALE GENOMIC DNA]</scope>
    <source>
        <strain evidence="3 4">KCTC42998</strain>
    </source>
</reference>
<dbReference type="InterPro" id="IPR011055">
    <property type="entry name" value="Dup_hybrid_motif"/>
</dbReference>
<evidence type="ECO:0000256" key="1">
    <source>
        <dbReference type="SAM" id="MobiDB-lite"/>
    </source>
</evidence>
<feature type="domain" description="eCIS core" evidence="2">
    <location>
        <begin position="57"/>
        <end position="133"/>
    </location>
</feature>
<dbReference type="OrthoDB" id="4317910at2"/>
<feature type="region of interest" description="Disordered" evidence="1">
    <location>
        <begin position="383"/>
        <end position="413"/>
    </location>
</feature>
<dbReference type="InterPro" id="IPR025295">
    <property type="entry name" value="eCIS_core_dom"/>
</dbReference>
<comment type="caution">
    <text evidence="3">The sequence shown here is derived from an EMBL/GenBank/DDBJ whole genome shotgun (WGS) entry which is preliminary data.</text>
</comment>
<dbReference type="Pfam" id="PF13699">
    <property type="entry name" value="eCIS_core"/>
    <property type="match status" value="1"/>
</dbReference>
<dbReference type="Proteomes" id="UP000274271">
    <property type="component" value="Unassembled WGS sequence"/>
</dbReference>
<gene>
    <name evidence="3" type="ORF">EHT87_03045</name>
</gene>
<evidence type="ECO:0000313" key="4">
    <source>
        <dbReference type="Proteomes" id="UP000274271"/>
    </source>
</evidence>
<evidence type="ECO:0000259" key="2">
    <source>
        <dbReference type="Pfam" id="PF13699"/>
    </source>
</evidence>
<evidence type="ECO:0000313" key="3">
    <source>
        <dbReference type="EMBL" id="RRB18416.1"/>
    </source>
</evidence>
<keyword evidence="4" id="KW-1185">Reference proteome</keyword>